<accession>A0A1I8MA38</accession>
<feature type="domain" description="ABC transporter" evidence="4">
    <location>
        <begin position="450"/>
        <end position="680"/>
    </location>
</feature>
<dbReference type="GO" id="GO:0016887">
    <property type="term" value="F:ATP hydrolysis activity"/>
    <property type="evidence" value="ECO:0007669"/>
    <property type="project" value="InterPro"/>
</dbReference>
<dbReference type="VEuPathDB" id="VectorBase:MDOMA2_017751"/>
<name>A0A1I8MA38_MUSDO</name>
<dbReference type="STRING" id="7370.A0A1I8MA38"/>
<evidence type="ECO:0000313" key="7">
    <source>
        <dbReference type="RefSeq" id="XP_011295389.1"/>
    </source>
</evidence>
<dbReference type="Proteomes" id="UP001652621">
    <property type="component" value="Unplaced"/>
</dbReference>
<reference evidence="7" key="2">
    <citation type="submission" date="2025-04" db="UniProtKB">
        <authorList>
            <consortium name="RefSeq"/>
        </authorList>
    </citation>
    <scope>IDENTIFICATION</scope>
    <source>
        <strain evidence="7">Aabys</strain>
    </source>
</reference>
<gene>
    <name evidence="5" type="primary">101897937</name>
    <name evidence="7" type="synonym">LOC101897937</name>
</gene>
<dbReference type="PROSITE" id="PS50893">
    <property type="entry name" value="ABC_TRANSPORTER_2"/>
    <property type="match status" value="2"/>
</dbReference>
<keyword evidence="3" id="KW-1133">Transmembrane helix</keyword>
<evidence type="ECO:0000313" key="5">
    <source>
        <dbReference type="EnsemblMetazoa" id="MDOA002766-PD"/>
    </source>
</evidence>
<organism evidence="5">
    <name type="scientific">Musca domestica</name>
    <name type="common">House fly</name>
    <dbReference type="NCBI Taxonomy" id="7370"/>
    <lineage>
        <taxon>Eukaryota</taxon>
        <taxon>Metazoa</taxon>
        <taxon>Ecdysozoa</taxon>
        <taxon>Arthropoda</taxon>
        <taxon>Hexapoda</taxon>
        <taxon>Insecta</taxon>
        <taxon>Pterygota</taxon>
        <taxon>Neoptera</taxon>
        <taxon>Endopterygota</taxon>
        <taxon>Diptera</taxon>
        <taxon>Brachycera</taxon>
        <taxon>Muscomorpha</taxon>
        <taxon>Muscoidea</taxon>
        <taxon>Muscidae</taxon>
        <taxon>Musca</taxon>
    </lineage>
</organism>
<feature type="transmembrane region" description="Helical" evidence="3">
    <location>
        <begin position="1064"/>
        <end position="1085"/>
    </location>
</feature>
<feature type="transmembrane region" description="Helical" evidence="3">
    <location>
        <begin position="385"/>
        <end position="409"/>
    </location>
</feature>
<dbReference type="PANTHER" id="PTHR19229">
    <property type="entry name" value="ATP-BINDING CASSETTE TRANSPORTER SUBFAMILY A ABCA"/>
    <property type="match status" value="1"/>
</dbReference>
<dbReference type="Pfam" id="PF23321">
    <property type="entry name" value="R1_ABCA1"/>
    <property type="match status" value="1"/>
</dbReference>
<dbReference type="GO" id="GO:0140359">
    <property type="term" value="F:ABC-type transporter activity"/>
    <property type="evidence" value="ECO:0007669"/>
    <property type="project" value="InterPro"/>
</dbReference>
<dbReference type="GO" id="GO:0005319">
    <property type="term" value="F:lipid transporter activity"/>
    <property type="evidence" value="ECO:0007669"/>
    <property type="project" value="TreeGrafter"/>
</dbReference>
<evidence type="ECO:0000259" key="4">
    <source>
        <dbReference type="PROSITE" id="PS50893"/>
    </source>
</evidence>
<feature type="transmembrane region" description="Helical" evidence="3">
    <location>
        <begin position="1092"/>
        <end position="1113"/>
    </location>
</feature>
<dbReference type="SUPFAM" id="SSF52540">
    <property type="entry name" value="P-loop containing nucleoside triphosphate hydrolases"/>
    <property type="match status" value="2"/>
</dbReference>
<evidence type="ECO:0000256" key="2">
    <source>
        <dbReference type="ARBA" id="ARBA00022840"/>
    </source>
</evidence>
<keyword evidence="3" id="KW-0472">Membrane</keyword>
<dbReference type="GO" id="GO:0005524">
    <property type="term" value="F:ATP binding"/>
    <property type="evidence" value="ECO:0007669"/>
    <property type="project" value="UniProtKB-KW"/>
</dbReference>
<feature type="transmembrane region" description="Helical" evidence="3">
    <location>
        <begin position="812"/>
        <end position="833"/>
    </location>
</feature>
<feature type="transmembrane region" description="Helical" evidence="3">
    <location>
        <begin position="210"/>
        <end position="234"/>
    </location>
</feature>
<feature type="transmembrane region" description="Helical" evidence="3">
    <location>
        <begin position="1176"/>
        <end position="1195"/>
    </location>
</feature>
<proteinExistence type="predicted"/>
<dbReference type="GO" id="GO:0016020">
    <property type="term" value="C:membrane"/>
    <property type="evidence" value="ECO:0007669"/>
    <property type="project" value="InterPro"/>
</dbReference>
<feature type="domain" description="ABC transporter" evidence="4">
    <location>
        <begin position="1251"/>
        <end position="1481"/>
    </location>
</feature>
<evidence type="ECO:0000256" key="1">
    <source>
        <dbReference type="ARBA" id="ARBA00022741"/>
    </source>
</evidence>
<protein>
    <submittedName>
        <fullName evidence="7">Retinal-specific ATP-binding cassette transporter isoform X1</fullName>
    </submittedName>
</protein>
<keyword evidence="1" id="KW-0547">Nucleotide-binding</keyword>
<evidence type="ECO:0000256" key="3">
    <source>
        <dbReference type="SAM" id="Phobius"/>
    </source>
</evidence>
<dbReference type="Pfam" id="PF00005">
    <property type="entry name" value="ABC_tran"/>
    <property type="match status" value="2"/>
</dbReference>
<keyword evidence="2 7" id="KW-0067">ATP-binding</keyword>
<feature type="transmembrane region" description="Helical" evidence="3">
    <location>
        <begin position="254"/>
        <end position="279"/>
    </location>
</feature>
<dbReference type="InterPro" id="IPR056264">
    <property type="entry name" value="R2_ABCA1-4-like"/>
</dbReference>
<dbReference type="FunFam" id="3.40.50.300:FF:000436">
    <property type="entry name" value="ATP binding cassette subfamily A member 9"/>
    <property type="match status" value="1"/>
</dbReference>
<dbReference type="Gene3D" id="3.40.50.300">
    <property type="entry name" value="P-loop containing nucleotide triphosphate hydrolases"/>
    <property type="match status" value="2"/>
</dbReference>
<feature type="transmembrane region" description="Helical" evidence="3">
    <location>
        <begin position="20"/>
        <end position="40"/>
    </location>
</feature>
<dbReference type="InterPro" id="IPR017871">
    <property type="entry name" value="ABC_transporter-like_CS"/>
</dbReference>
<dbReference type="SMART" id="SM00382">
    <property type="entry name" value="AAA"/>
    <property type="match status" value="2"/>
</dbReference>
<dbReference type="EnsemblMetazoa" id="MDOA002766-RD">
    <property type="protein sequence ID" value="MDOA002766-PD"/>
    <property type="gene ID" value="MDOA002766"/>
</dbReference>
<dbReference type="OrthoDB" id="8061355at2759"/>
<dbReference type="InterPro" id="IPR026082">
    <property type="entry name" value="ABCA"/>
</dbReference>
<evidence type="ECO:0000313" key="6">
    <source>
        <dbReference type="Proteomes" id="UP001652621"/>
    </source>
</evidence>
<dbReference type="InterPro" id="IPR003593">
    <property type="entry name" value="AAA+_ATPase"/>
</dbReference>
<feature type="transmembrane region" description="Helical" evidence="3">
    <location>
        <begin position="291"/>
        <end position="311"/>
    </location>
</feature>
<dbReference type="CDD" id="cd03263">
    <property type="entry name" value="ABC_subfamily_A"/>
    <property type="match status" value="2"/>
</dbReference>
<dbReference type="eggNOG" id="KOG0059">
    <property type="taxonomic scope" value="Eukaryota"/>
</dbReference>
<dbReference type="VEuPathDB" id="VectorBase:MDOA002766"/>
<dbReference type="RefSeq" id="XP_011295389.1">
    <property type="nucleotide sequence ID" value="XM_011297087.2"/>
</dbReference>
<dbReference type="PANTHER" id="PTHR19229:SF250">
    <property type="entry name" value="ABC TRANSPORTER DOMAIN-CONTAINING PROTEIN-RELATED"/>
    <property type="match status" value="1"/>
</dbReference>
<dbReference type="InterPro" id="IPR003439">
    <property type="entry name" value="ABC_transporter-like_ATP-bd"/>
</dbReference>
<feature type="transmembrane region" description="Helical" evidence="3">
    <location>
        <begin position="317"/>
        <end position="335"/>
    </location>
</feature>
<dbReference type="FunFam" id="3.40.50.300:FF:002470">
    <property type="entry name" value="ABC transporter, putative"/>
    <property type="match status" value="1"/>
</dbReference>
<keyword evidence="6" id="KW-1185">Reference proteome</keyword>
<reference evidence="5" key="1">
    <citation type="submission" date="2020-05" db="UniProtKB">
        <authorList>
            <consortium name="EnsemblMetazoa"/>
        </authorList>
    </citation>
    <scope>IDENTIFICATION</scope>
    <source>
        <strain evidence="5">Aabys</strain>
    </source>
</reference>
<keyword evidence="3" id="KW-0812">Transmembrane</keyword>
<feature type="transmembrane region" description="Helical" evidence="3">
    <location>
        <begin position="1026"/>
        <end position="1052"/>
    </location>
</feature>
<feature type="transmembrane region" description="Helical" evidence="3">
    <location>
        <begin position="986"/>
        <end position="1006"/>
    </location>
</feature>
<dbReference type="InterPro" id="IPR027417">
    <property type="entry name" value="P-loop_NTPase"/>
</dbReference>
<dbReference type="PROSITE" id="PS00211">
    <property type="entry name" value="ABC_TRANSPORTER_1"/>
    <property type="match status" value="1"/>
</dbReference>
<sequence length="1584" mass="181508">MDRANAFWLFFYKQLMVLRFRYKSIGFILVVCFGLQYLLLRFMYQPIQPLMEFYSPSSPETLLNGCFFDVDQTFFAPDTAEVISFMEEKCGSPLEMKGFSHTEAMVKTIEECKDSCVGVQFKFPIEGNKTTPSLEYIIYTNRMKLHPEHRYVTDSLDSSFSQSSEYSHFIKLQHSIDLDYISQITNMQPEITVQIGSMPYMRGGYFQNEAGITFGYLFPIFFLILLESTFFVPLVEEKQDGLKEFLVIATPLSYLNGISFYVVRLIVYTMYSISVLVVAGKYNALGIIPEFLVFILAVLFMLAMMSYTYLISVFFNTVFYAKTFGFPLLIAPLAFKFISNSVGRADVYLFTLNAFTEAWNTFQIVGNKYEKFEIFNLHKKITASSFSICQIYIILVAQTIVYSLLYIYLAHIFPGPGGIKKSYLFFLEKKFWKKAEFNEYITSSNCSDAIIIQNLQKQFNASGRKIVIADRLNMTIKNRQITVLLGHNGAGKTTTINMIMGLVTKDGGRISVCSERDVSCYRHLIGYCPQNSIYMQYMTCKEHLIFFAKLRGLGHQEAQTLANKLLKELNLKEKANEYGKSLSGGMKRRLSLGIAIAGDTKIVVLDEPSSGLDIQSRRELWDILLELRKTKAILITTHHMEEAEVLGDTINILSNGRLQLTGSPLELKRKVGSGYILKLCVNPSQYNEDECLELIKFHVPSASIMNIVPPTISITLPYDYKSNYSKLLKELERQHIELGINTISITDTTLEDVFLNSAPRGNEDEVDGAVNCRGGTTVRVPYQRLDSLKNVYWYQQFAAVAYKKLLFLKNDWILALFLITIPFLLTTLAIIIIHSSTILNFGTGLKLSLDHYENGRIYVSTPSDATSGVVKFTNLLRQQIKMHPGIEVKHLTLNSTFNIEDELIEIMKGDFFNFQQNVIGTIHISGESFPIVSILYSTNMFHSPAILTNLVDNVIYMWNTNNNNEILKTTYAPVTIQNSSAGSLQLAYYATFVPMGVFMMIFYFAILPFKENRSGFKRLQATSSIVYWSSNLIFDLILLFLVCCCLFTYQTLIMPDELYNISDLYRIVSAIFFYGLTYLPLLYCLTNIVTTMSALSTCLVALYYASIIPTLILSTSVGDMIKYENYITFLRILPDFNLCHQLRVINERFINNRADHIPEEIRNELNNKNFLQLGTFYIYVFLLFPLLMCIFLFVVENNRRRHKISSAFKINLFKTKPSRDNSDNEQDRFIQEEKSTVEKIIKDNVETEYPLLVKDVYKKYNEKVTVNDLNFVVRKQECFGLLGVNGAGKTTTFEMIAANQVITSGTIKIDGVDIAQNESEYRYRFGYCPQNESLNEFMTAYQTLKYMALLRGIKYQHVHDEVMYWIEKLDLMDFKNVDVKHYSGGTKRKLQTAAAMIGSPSLVLLDEPTTGVDPISRRFLWKTIQDFQKRDKTIVLTSHSMDECEHLCNRLAIMAEGQFKCLGHVPELKQLYGAGFTISIKLRTNEATDIEVQTVTHHLKEIFPHCKLRESHAGILTYFIKSFDIIAWSDVFSRCAQFQNIAGDFVEEYSVNETTLEDIFLKYEKYHERQSNSNGQVNVSDSPV</sequence>
<dbReference type="KEGG" id="mde:101897937"/>